<feature type="binding site" evidence="7">
    <location>
        <begin position="184"/>
        <end position="187"/>
    </location>
    <ligand>
        <name>substrate</name>
    </ligand>
</feature>
<feature type="binding site" evidence="7">
    <location>
        <position position="122"/>
    </location>
    <ligand>
        <name>substrate</name>
    </ligand>
</feature>
<evidence type="ECO:0000256" key="7">
    <source>
        <dbReference type="HAMAP-Rule" id="MF_01057"/>
    </source>
</evidence>
<dbReference type="EMBL" id="PFFQ01000037">
    <property type="protein sequence ID" value="PIW16709.1"/>
    <property type="molecule type" value="Genomic_DNA"/>
</dbReference>
<comment type="caution">
    <text evidence="8">The sequence shown here is derived from an EMBL/GenBank/DDBJ whole genome shotgun (WGS) entry which is preliminary data.</text>
</comment>
<feature type="binding site" evidence="7">
    <location>
        <position position="95"/>
    </location>
    <ligand>
        <name>S-adenosyl-L-methionine</name>
        <dbReference type="ChEBI" id="CHEBI:59789"/>
    </ligand>
</feature>
<keyword evidence="3 7" id="KW-0489">Methyltransferase</keyword>
<comment type="pathway">
    <text evidence="7">tRNA modification; N(7)-methylguanine-tRNA biosynthesis.</text>
</comment>
<comment type="function">
    <text evidence="2 7">Catalyzes the formation of N(7)-methylguanine at position 46 (m7G46) in tRNA.</text>
</comment>
<comment type="catalytic activity">
    <reaction evidence="1 7">
        <text>guanosine(46) in tRNA + S-adenosyl-L-methionine = N(7)-methylguanosine(46) in tRNA + S-adenosyl-L-homocysteine</text>
        <dbReference type="Rhea" id="RHEA:42708"/>
        <dbReference type="Rhea" id="RHEA-COMP:10188"/>
        <dbReference type="Rhea" id="RHEA-COMP:10189"/>
        <dbReference type="ChEBI" id="CHEBI:57856"/>
        <dbReference type="ChEBI" id="CHEBI:59789"/>
        <dbReference type="ChEBI" id="CHEBI:74269"/>
        <dbReference type="ChEBI" id="CHEBI:74480"/>
        <dbReference type="EC" id="2.1.1.33"/>
    </reaction>
</comment>
<organism evidence="8 9">
    <name type="scientific">bacterium (Candidatus Blackallbacteria) CG17_big_fil_post_rev_8_21_14_2_50_48_46</name>
    <dbReference type="NCBI Taxonomy" id="2014261"/>
    <lineage>
        <taxon>Bacteria</taxon>
        <taxon>Candidatus Blackallbacteria</taxon>
    </lineage>
</organism>
<evidence type="ECO:0000256" key="5">
    <source>
        <dbReference type="ARBA" id="ARBA00022691"/>
    </source>
</evidence>
<dbReference type="PANTHER" id="PTHR23417:SF14">
    <property type="entry name" value="PENTACOTRIPEPTIDE-REPEAT REGION OF PRORP DOMAIN-CONTAINING PROTEIN"/>
    <property type="match status" value="1"/>
</dbReference>
<dbReference type="HAMAP" id="MF_01057">
    <property type="entry name" value="tRNA_methyltr_TrmB"/>
    <property type="match status" value="1"/>
</dbReference>
<dbReference type="InterPro" id="IPR029063">
    <property type="entry name" value="SAM-dependent_MTases_sf"/>
</dbReference>
<accession>A0A2M7G4B5</accession>
<feature type="binding site" evidence="7">
    <location>
        <position position="154"/>
    </location>
    <ligand>
        <name>substrate</name>
    </ligand>
</feature>
<dbReference type="SUPFAM" id="SSF53335">
    <property type="entry name" value="S-adenosyl-L-methionine-dependent methyltransferases"/>
    <property type="match status" value="1"/>
</dbReference>
<keyword evidence="4 7" id="KW-0808">Transferase</keyword>
<proteinExistence type="inferred from homology"/>
<evidence type="ECO:0000256" key="6">
    <source>
        <dbReference type="ARBA" id="ARBA00022694"/>
    </source>
</evidence>
<dbReference type="Proteomes" id="UP000231019">
    <property type="component" value="Unassembled WGS sequence"/>
</dbReference>
<dbReference type="GO" id="GO:0043527">
    <property type="term" value="C:tRNA methyltransferase complex"/>
    <property type="evidence" value="ECO:0007669"/>
    <property type="project" value="TreeGrafter"/>
</dbReference>
<reference evidence="8 9" key="1">
    <citation type="submission" date="2017-09" db="EMBL/GenBank/DDBJ databases">
        <title>Depth-based differentiation of microbial function through sediment-hosted aquifers and enrichment of novel symbionts in the deep terrestrial subsurface.</title>
        <authorList>
            <person name="Probst A.J."/>
            <person name="Ladd B."/>
            <person name="Jarett J.K."/>
            <person name="Geller-Mcgrath D.E."/>
            <person name="Sieber C.M."/>
            <person name="Emerson J.B."/>
            <person name="Anantharaman K."/>
            <person name="Thomas B.C."/>
            <person name="Malmstrom R."/>
            <person name="Stieglmeier M."/>
            <person name="Klingl A."/>
            <person name="Woyke T."/>
            <person name="Ryan C.M."/>
            <person name="Banfield J.F."/>
        </authorList>
    </citation>
    <scope>NUCLEOTIDE SEQUENCE [LARGE SCALE GENOMIC DNA]</scope>
    <source>
        <strain evidence="8">CG17_big_fil_post_rev_8_21_14_2_50_48_46</strain>
    </source>
</reference>
<gene>
    <name evidence="7 8" type="primary">trmB</name>
    <name evidence="8" type="ORF">COW36_13165</name>
</gene>
<dbReference type="CDD" id="cd02440">
    <property type="entry name" value="AdoMet_MTases"/>
    <property type="match status" value="1"/>
</dbReference>
<dbReference type="UniPathway" id="UPA00989"/>
<dbReference type="GO" id="GO:0008176">
    <property type="term" value="F:tRNA (guanine(46)-N7)-methyltransferase activity"/>
    <property type="evidence" value="ECO:0007669"/>
    <property type="project" value="UniProtKB-UniRule"/>
</dbReference>
<dbReference type="PROSITE" id="PS51625">
    <property type="entry name" value="SAM_MT_TRMB"/>
    <property type="match status" value="1"/>
</dbReference>
<evidence type="ECO:0000313" key="8">
    <source>
        <dbReference type="EMBL" id="PIW16709.1"/>
    </source>
</evidence>
<feature type="binding site" evidence="7">
    <location>
        <position position="43"/>
    </location>
    <ligand>
        <name>S-adenosyl-L-methionine</name>
        <dbReference type="ChEBI" id="CHEBI:59789"/>
    </ligand>
</feature>
<dbReference type="Pfam" id="PF02390">
    <property type="entry name" value="Methyltransf_4"/>
    <property type="match status" value="1"/>
</dbReference>
<evidence type="ECO:0000256" key="1">
    <source>
        <dbReference type="ARBA" id="ARBA00000142"/>
    </source>
</evidence>
<keyword evidence="5 7" id="KW-0949">S-adenosyl-L-methionine</keyword>
<dbReference type="NCBIfam" id="TIGR00091">
    <property type="entry name" value="tRNA (guanosine(46)-N7)-methyltransferase TrmB"/>
    <property type="match status" value="1"/>
</dbReference>
<comment type="caution">
    <text evidence="7">Lacks conserved residue(s) required for the propagation of feature annotation.</text>
</comment>
<protein>
    <recommendedName>
        <fullName evidence="7">tRNA (guanine-N(7)-)-methyltransferase</fullName>
        <ecNumber evidence="7">2.1.1.33</ecNumber>
    </recommendedName>
    <alternativeName>
        <fullName evidence="7">tRNA (guanine(46)-N(7))-methyltransferase</fullName>
    </alternativeName>
    <alternativeName>
        <fullName evidence="7">tRNA(m7G46)-methyltransferase</fullName>
    </alternativeName>
</protein>
<evidence type="ECO:0000256" key="2">
    <source>
        <dbReference type="ARBA" id="ARBA00003015"/>
    </source>
</evidence>
<feature type="binding site" evidence="7">
    <location>
        <position position="118"/>
    </location>
    <ligand>
        <name>S-adenosyl-L-methionine</name>
        <dbReference type="ChEBI" id="CHEBI:59789"/>
    </ligand>
</feature>
<name>A0A2M7G4B5_9BACT</name>
<sequence>MPMLCGIPLVNMLLYPRHLFTDPEFLQKGWPAWFQNERPLNLEIGCGYGHFLSYMARRFPEQNFIGLDIVNKILRQLGRALERDGLNNARVCKLDANLALRELFPDGSLANLYILFPDPWFKERRLKRRIMRAETLPEMLRVLAPGGHLHFVSDDADYAQDARLLLDSCPQLKPVPFPEIEVRTKYERKWLQQEKQITRLSYQLELPQKPSETWPGYAVTPVIPLHDWRAEQAEAFWKQFQPLKEISEGWIIRVLACYYAADEGRLLLRCLLAEEGALALHFWLEVSAQGQLELARGSCLPRLRHRQILLEKTARLIESALT</sequence>
<dbReference type="PANTHER" id="PTHR23417">
    <property type="entry name" value="3-DEOXY-D-MANNO-OCTULOSONIC-ACID TRANSFERASE/TRNA GUANINE-N 7 - -METHYLTRANSFERASE"/>
    <property type="match status" value="1"/>
</dbReference>
<dbReference type="EC" id="2.1.1.33" evidence="7"/>
<evidence type="ECO:0000313" key="9">
    <source>
        <dbReference type="Proteomes" id="UP000231019"/>
    </source>
</evidence>
<comment type="similarity">
    <text evidence="7">Belongs to the class I-like SAM-binding methyltransferase superfamily. TrmB family.</text>
</comment>
<dbReference type="Gene3D" id="3.40.50.150">
    <property type="entry name" value="Vaccinia Virus protein VP39"/>
    <property type="match status" value="1"/>
</dbReference>
<dbReference type="AlphaFoldDB" id="A0A2M7G4B5"/>
<dbReference type="InterPro" id="IPR055361">
    <property type="entry name" value="tRNA_methyltr_TrmB_bact"/>
</dbReference>
<keyword evidence="6 7" id="KW-0819">tRNA processing</keyword>
<evidence type="ECO:0000256" key="4">
    <source>
        <dbReference type="ARBA" id="ARBA00022679"/>
    </source>
</evidence>
<dbReference type="InterPro" id="IPR003358">
    <property type="entry name" value="tRNA_(Gua-N-7)_MeTrfase_Trmb"/>
</dbReference>
<feature type="binding site" evidence="7">
    <location>
        <position position="68"/>
    </location>
    <ligand>
        <name>S-adenosyl-L-methionine</name>
        <dbReference type="ChEBI" id="CHEBI:59789"/>
    </ligand>
</feature>
<evidence type="ECO:0000256" key="3">
    <source>
        <dbReference type="ARBA" id="ARBA00022603"/>
    </source>
</evidence>